<keyword evidence="1" id="KW-0472">Membrane</keyword>
<keyword evidence="1" id="KW-1133">Transmembrane helix</keyword>
<keyword evidence="1" id="KW-0812">Transmembrane</keyword>
<sequence>MMDNTQLAQASFNDIVFEGRNKAYGAYVLRRLYNKHVTRALLIAVALLALMVSFPLIARMFAKDEVVKDDKMLKVNELMEAPPWMTPSRRHRHHHPRHHHHPHLSFLPLSSLPRC</sequence>
<dbReference type="RefSeq" id="WP_244677136.1">
    <property type="nucleotide sequence ID" value="NZ_CP095046.1"/>
</dbReference>
<keyword evidence="3" id="KW-1185">Reference proteome</keyword>
<evidence type="ECO:0000256" key="1">
    <source>
        <dbReference type="SAM" id="Phobius"/>
    </source>
</evidence>
<protein>
    <submittedName>
        <fullName evidence="2">Uncharacterized protein</fullName>
    </submittedName>
</protein>
<reference evidence="2" key="1">
    <citation type="submission" date="2022-04" db="EMBL/GenBank/DDBJ databases">
        <title>Hymenobacter sp. isolated from the air.</title>
        <authorList>
            <person name="Won M."/>
            <person name="Lee C.-M."/>
            <person name="Woen H.-Y."/>
            <person name="Kwon S.-W."/>
        </authorList>
    </citation>
    <scope>NUCLEOTIDE SEQUENCE</scope>
    <source>
        <strain evidence="2">5116S-3</strain>
    </source>
</reference>
<dbReference type="Proteomes" id="UP000831796">
    <property type="component" value="Chromosome"/>
</dbReference>
<proteinExistence type="predicted"/>
<dbReference type="KEGG" id="hcu:MUN79_07685"/>
<dbReference type="EMBL" id="CP095046">
    <property type="protein sequence ID" value="UOQ73786.1"/>
    <property type="molecule type" value="Genomic_DNA"/>
</dbReference>
<evidence type="ECO:0000313" key="2">
    <source>
        <dbReference type="EMBL" id="UOQ73786.1"/>
    </source>
</evidence>
<evidence type="ECO:0000313" key="3">
    <source>
        <dbReference type="Proteomes" id="UP000831796"/>
    </source>
</evidence>
<feature type="transmembrane region" description="Helical" evidence="1">
    <location>
        <begin position="40"/>
        <end position="62"/>
    </location>
</feature>
<dbReference type="AlphaFoldDB" id="A0A8T9Q893"/>
<accession>A0A8T9Q893</accession>
<organism evidence="2 3">
    <name type="scientific">Hymenobacter cellulosilyticus</name>
    <dbReference type="NCBI Taxonomy" id="2932248"/>
    <lineage>
        <taxon>Bacteria</taxon>
        <taxon>Pseudomonadati</taxon>
        <taxon>Bacteroidota</taxon>
        <taxon>Cytophagia</taxon>
        <taxon>Cytophagales</taxon>
        <taxon>Hymenobacteraceae</taxon>
        <taxon>Hymenobacter</taxon>
    </lineage>
</organism>
<name>A0A8T9Q893_9BACT</name>
<gene>
    <name evidence="2" type="ORF">MUN79_07685</name>
</gene>